<dbReference type="AlphaFoldDB" id="A0A423WBX8"/>
<evidence type="ECO:0000313" key="3">
    <source>
        <dbReference type="EMBL" id="ROW00770.1"/>
    </source>
</evidence>
<reference evidence="3 4" key="1">
    <citation type="submission" date="2015-09" db="EMBL/GenBank/DDBJ databases">
        <title>Host preference determinants of Valsa canker pathogens revealed by comparative genomics.</title>
        <authorList>
            <person name="Yin Z."/>
            <person name="Huang L."/>
        </authorList>
    </citation>
    <scope>NUCLEOTIDE SEQUENCE [LARGE SCALE GENOMIC DNA]</scope>
    <source>
        <strain evidence="3 4">03-1</strain>
    </source>
</reference>
<dbReference type="PANTHER" id="PTHR33112">
    <property type="entry name" value="DOMAIN PROTEIN, PUTATIVE-RELATED"/>
    <property type="match status" value="1"/>
</dbReference>
<evidence type="ECO:0000259" key="2">
    <source>
        <dbReference type="Pfam" id="PF06985"/>
    </source>
</evidence>
<accession>A0A423WBX8</accession>
<evidence type="ECO:0000313" key="4">
    <source>
        <dbReference type="Proteomes" id="UP000283895"/>
    </source>
</evidence>
<name>A0A423WBX8_9PEZI</name>
<sequence length="486" mass="55545">MSTSQANAESKQHVGMQSKVCDGHKHPQPVDCPSPHDRVSPTRTRPCRVCFDLNLPHWSSKKECQAYRDLAIEQTGVDPDYSWGRLDIALGTLKATAEAGCPSCELLWEIWGRLPPDKYHGAGISNVESLDTDLEHGEIRIHARKDRFSQLKVFTIEFQEGEYVDNYEKHFSSISWDALPKTFQDAIIVARALGVHFVWIDSLCIIQDDGEDWAREASKMADIYENAWLTIAATAAVDGRQGLFKNRMNEGKAQISHRGLLIYLRPVVDHLEFIAYTENISRSLPLLWRGWALQEQILSSRVLHFTQEELLWECRSEMSCECSPDAVITNLREIEQSLGASRSVWGRHPAETGANMRDWYSLVERYMKRDLTYDSDRLPALSGIADAFQRTLTESGRYFAGIWEKDLIRGLLWRYVVGNELEAAEPWWDPYTILPMDERFDRSCKLARDDSFMPDIQLSPPGENLPPGSVLYFLPLIKVPRRVPNS</sequence>
<organism evidence="3 4">
    <name type="scientific">Cytospora schulzeri</name>
    <dbReference type="NCBI Taxonomy" id="448051"/>
    <lineage>
        <taxon>Eukaryota</taxon>
        <taxon>Fungi</taxon>
        <taxon>Dikarya</taxon>
        <taxon>Ascomycota</taxon>
        <taxon>Pezizomycotina</taxon>
        <taxon>Sordariomycetes</taxon>
        <taxon>Sordariomycetidae</taxon>
        <taxon>Diaporthales</taxon>
        <taxon>Cytosporaceae</taxon>
        <taxon>Cytospora</taxon>
    </lineage>
</organism>
<dbReference type="InterPro" id="IPR010730">
    <property type="entry name" value="HET"/>
</dbReference>
<dbReference type="Proteomes" id="UP000283895">
    <property type="component" value="Unassembled WGS sequence"/>
</dbReference>
<feature type="domain" description="Heterokaryon incompatibility" evidence="2">
    <location>
        <begin position="173"/>
        <end position="295"/>
    </location>
</feature>
<dbReference type="EMBL" id="LKEA01000020">
    <property type="protein sequence ID" value="ROW00770.1"/>
    <property type="molecule type" value="Genomic_DNA"/>
</dbReference>
<dbReference type="Pfam" id="PF06985">
    <property type="entry name" value="HET"/>
    <property type="match status" value="1"/>
</dbReference>
<keyword evidence="4" id="KW-1185">Reference proteome</keyword>
<dbReference type="STRING" id="356882.A0A423WBX8"/>
<proteinExistence type="predicted"/>
<dbReference type="PANTHER" id="PTHR33112:SF16">
    <property type="entry name" value="HETEROKARYON INCOMPATIBILITY DOMAIN-CONTAINING PROTEIN"/>
    <property type="match status" value="1"/>
</dbReference>
<comment type="caution">
    <text evidence="3">The sequence shown here is derived from an EMBL/GenBank/DDBJ whole genome shotgun (WGS) entry which is preliminary data.</text>
</comment>
<dbReference type="OrthoDB" id="5362512at2759"/>
<protein>
    <recommendedName>
        <fullName evidence="2">Heterokaryon incompatibility domain-containing protein</fullName>
    </recommendedName>
</protein>
<feature type="region of interest" description="Disordered" evidence="1">
    <location>
        <begin position="1"/>
        <end position="38"/>
    </location>
</feature>
<gene>
    <name evidence="3" type="ORF">VMCG_06567</name>
</gene>
<evidence type="ECO:0000256" key="1">
    <source>
        <dbReference type="SAM" id="MobiDB-lite"/>
    </source>
</evidence>